<feature type="transmembrane region" description="Helical" evidence="1">
    <location>
        <begin position="12"/>
        <end position="33"/>
    </location>
</feature>
<dbReference type="EMBL" id="GEVL01006684">
    <property type="protein sequence ID" value="JAU70657.1"/>
    <property type="molecule type" value="Transcribed_RNA"/>
</dbReference>
<evidence type="ECO:0000256" key="1">
    <source>
        <dbReference type="SAM" id="Phobius"/>
    </source>
</evidence>
<evidence type="ECO:0000313" key="2">
    <source>
        <dbReference type="EMBL" id="JAU70657.1"/>
    </source>
</evidence>
<sequence length="139" mass="14781">MAFKGGITSSSIICLSGFVATAAFAAAGFSFFAGTATVESSFSLSFFSVVTAEVEVSCTAQRNWLSFLLPDCNVNLGNREEEGRVGVVIDIRELGTTNGPPAIAAIFRKSKETVTDLLHQNQDSLDSDSSLHLLPQTKQ</sequence>
<dbReference type="AlphaFoldDB" id="A0A1J3HQZ1"/>
<keyword evidence="1" id="KW-0812">Transmembrane</keyword>
<keyword evidence="1" id="KW-0472">Membrane</keyword>
<keyword evidence="1" id="KW-1133">Transmembrane helix</keyword>
<organism evidence="2">
    <name type="scientific">Noccaea caerulescens</name>
    <name type="common">Alpine penny-cress</name>
    <name type="synonym">Thlaspi caerulescens</name>
    <dbReference type="NCBI Taxonomy" id="107243"/>
    <lineage>
        <taxon>Eukaryota</taxon>
        <taxon>Viridiplantae</taxon>
        <taxon>Streptophyta</taxon>
        <taxon>Embryophyta</taxon>
        <taxon>Tracheophyta</taxon>
        <taxon>Spermatophyta</taxon>
        <taxon>Magnoliopsida</taxon>
        <taxon>eudicotyledons</taxon>
        <taxon>Gunneridae</taxon>
        <taxon>Pentapetalae</taxon>
        <taxon>rosids</taxon>
        <taxon>malvids</taxon>
        <taxon>Brassicales</taxon>
        <taxon>Brassicaceae</taxon>
        <taxon>Coluteocarpeae</taxon>
        <taxon>Noccaea</taxon>
    </lineage>
</organism>
<proteinExistence type="predicted"/>
<gene>
    <name evidence="2" type="ORF">LE_TR20415_c1_g1_i1_g.65021</name>
</gene>
<accession>A0A1J3HQZ1</accession>
<reference evidence="2" key="1">
    <citation type="submission" date="2016-07" db="EMBL/GenBank/DDBJ databases">
        <title>De novo transcriptome assembly of four accessions of the metal hyperaccumulator plant Noccaea caerulescens.</title>
        <authorList>
            <person name="Blande D."/>
            <person name="Halimaa P."/>
            <person name="Tervahauta A.I."/>
            <person name="Aarts M.G."/>
            <person name="Karenlampi S.O."/>
        </authorList>
    </citation>
    <scope>NUCLEOTIDE SEQUENCE</scope>
</reference>
<name>A0A1J3HQZ1_NOCCA</name>
<protein>
    <submittedName>
        <fullName evidence="2">Uncharacterized protein</fullName>
    </submittedName>
</protein>